<dbReference type="InterPro" id="IPR029021">
    <property type="entry name" value="Prot-tyrosine_phosphatase-like"/>
</dbReference>
<feature type="domain" description="Rit1 DUSP-like" evidence="1">
    <location>
        <begin position="66"/>
        <end position="173"/>
    </location>
</feature>
<dbReference type="EMBL" id="LGRX02011956">
    <property type="protein sequence ID" value="KAK3268223.1"/>
    <property type="molecule type" value="Genomic_DNA"/>
</dbReference>
<dbReference type="Pfam" id="PF04179">
    <property type="entry name" value="Init_tRNA_PT"/>
    <property type="match status" value="1"/>
</dbReference>
<dbReference type="InterPro" id="IPR033421">
    <property type="entry name" value="Rit1_DUSP-like"/>
</dbReference>
<organism evidence="2 3">
    <name type="scientific">Cymbomonas tetramitiformis</name>
    <dbReference type="NCBI Taxonomy" id="36881"/>
    <lineage>
        <taxon>Eukaryota</taxon>
        <taxon>Viridiplantae</taxon>
        <taxon>Chlorophyta</taxon>
        <taxon>Pyramimonadophyceae</taxon>
        <taxon>Pyramimonadales</taxon>
        <taxon>Pyramimonadaceae</taxon>
        <taxon>Cymbomonas</taxon>
    </lineage>
</organism>
<comment type="caution">
    <text evidence="2">The sequence shown here is derived from an EMBL/GenBank/DDBJ whole genome shotgun (WGS) entry which is preliminary data.</text>
</comment>
<dbReference type="SUPFAM" id="SSF52799">
    <property type="entry name" value="(Phosphotyrosine protein) phosphatases II"/>
    <property type="match status" value="1"/>
</dbReference>
<keyword evidence="3" id="KW-1185">Reference proteome</keyword>
<dbReference type="GO" id="GO:0043399">
    <property type="term" value="F:tRNA adenosine(64)-2'-O-ribosylphosphate transferase activity"/>
    <property type="evidence" value="ECO:0007669"/>
    <property type="project" value="InterPro"/>
</dbReference>
<dbReference type="PANTHER" id="PTHR31811:SF0">
    <property type="entry name" value="TRNA A64-2'-O-RIBOSYLPHOSPHATE TRANSFERASE"/>
    <property type="match status" value="1"/>
</dbReference>
<evidence type="ECO:0000313" key="3">
    <source>
        <dbReference type="Proteomes" id="UP001190700"/>
    </source>
</evidence>
<dbReference type="AlphaFoldDB" id="A0AAE0FYT1"/>
<protein>
    <recommendedName>
        <fullName evidence="1">Rit1 DUSP-like domain-containing protein</fullName>
    </recommendedName>
</protein>
<name>A0AAE0FYT1_9CHLO</name>
<sequence length="188" mass="20383">RRLHLPLPRSAPATSKVPLIAARAAAVGKPRGGTLDVCAQKMRRGNGGLWDDSARNASEDRGAVSMHCPVTSGKRDKHSLEKVLGRAMAFVAQHLGCGRRVLVHCEDGLQQSVCVVVAILTCHFDILGTAFAPSPSPPQPLSKEDLRQRLRIVSMHHPQARPTRSMLRQIFNYCRGLAEGAGVACKRL</sequence>
<evidence type="ECO:0000313" key="2">
    <source>
        <dbReference type="EMBL" id="KAK3268223.1"/>
    </source>
</evidence>
<dbReference type="GO" id="GO:0005737">
    <property type="term" value="C:cytoplasm"/>
    <property type="evidence" value="ECO:0007669"/>
    <property type="project" value="TreeGrafter"/>
</dbReference>
<evidence type="ECO:0000259" key="1">
    <source>
        <dbReference type="Pfam" id="PF04179"/>
    </source>
</evidence>
<dbReference type="PANTHER" id="PTHR31811">
    <property type="entry name" value="TRNA A64-2'-O-RIBOSYLPHOSPHATE TRANSFERASE"/>
    <property type="match status" value="1"/>
</dbReference>
<reference evidence="2 3" key="1">
    <citation type="journal article" date="2015" name="Genome Biol. Evol.">
        <title>Comparative Genomics of a Bacterivorous Green Alga Reveals Evolutionary Causalities and Consequences of Phago-Mixotrophic Mode of Nutrition.</title>
        <authorList>
            <person name="Burns J.A."/>
            <person name="Paasch A."/>
            <person name="Narechania A."/>
            <person name="Kim E."/>
        </authorList>
    </citation>
    <scope>NUCLEOTIDE SEQUENCE [LARGE SCALE GENOMIC DNA]</scope>
    <source>
        <strain evidence="2 3">PLY_AMNH</strain>
    </source>
</reference>
<proteinExistence type="predicted"/>
<feature type="non-terminal residue" evidence="2">
    <location>
        <position position="1"/>
    </location>
</feature>
<dbReference type="Proteomes" id="UP001190700">
    <property type="component" value="Unassembled WGS sequence"/>
</dbReference>
<accession>A0AAE0FYT1</accession>
<dbReference type="InterPro" id="IPR007306">
    <property type="entry name" value="Rit1"/>
</dbReference>
<dbReference type="GO" id="GO:0019988">
    <property type="term" value="P:charged-tRNA amino acid modification"/>
    <property type="evidence" value="ECO:0007669"/>
    <property type="project" value="InterPro"/>
</dbReference>
<dbReference type="Gene3D" id="3.90.190.10">
    <property type="entry name" value="Protein tyrosine phosphatase superfamily"/>
    <property type="match status" value="1"/>
</dbReference>
<gene>
    <name evidence="2" type="ORF">CYMTET_23262</name>
</gene>